<dbReference type="InterPro" id="IPR017946">
    <property type="entry name" value="PLC-like_Pdiesterase_TIM-brl"/>
</dbReference>
<evidence type="ECO:0000256" key="6">
    <source>
        <dbReference type="ARBA" id="ARBA00023136"/>
    </source>
</evidence>
<keyword evidence="6 8" id="KW-0472">Membrane</keyword>
<dbReference type="RefSeq" id="XP_033801554.1">
    <property type="nucleotide sequence ID" value="XM_033945663.1"/>
</dbReference>
<dbReference type="GO" id="GO:0005886">
    <property type="term" value="C:plasma membrane"/>
    <property type="evidence" value="ECO:0007669"/>
    <property type="project" value="TreeGrafter"/>
</dbReference>
<evidence type="ECO:0000256" key="4">
    <source>
        <dbReference type="ARBA" id="ARBA00022801"/>
    </source>
</evidence>
<dbReference type="Gene3D" id="3.20.20.190">
    <property type="entry name" value="Phosphatidylinositol (PI) phosphodiesterase"/>
    <property type="match status" value="1"/>
</dbReference>
<dbReference type="Proteomes" id="UP000515159">
    <property type="component" value="Chromosome 5"/>
</dbReference>
<dbReference type="CTD" id="54857"/>
<name>A0A6P8QVZ4_GEOSA</name>
<gene>
    <name evidence="11 12 13 14 15" type="primary">GDPD2</name>
</gene>
<evidence type="ECO:0000256" key="2">
    <source>
        <dbReference type="ARBA" id="ARBA00007277"/>
    </source>
</evidence>
<proteinExistence type="inferred from homology"/>
<dbReference type="PANTHER" id="PTHR23344:SF1">
    <property type="entry name" value="GLYCEROPHOSPHOINOSITOL INOSITOLPHOSPHODIESTERASE GDPD2"/>
    <property type="match status" value="1"/>
</dbReference>
<evidence type="ECO:0000313" key="13">
    <source>
        <dbReference type="RefSeq" id="XP_033801555.1"/>
    </source>
</evidence>
<keyword evidence="5 8" id="KW-1133">Transmembrane helix</keyword>
<feature type="transmembrane region" description="Helical" evidence="8">
    <location>
        <begin position="186"/>
        <end position="208"/>
    </location>
</feature>
<organism evidence="10 12">
    <name type="scientific">Geotrypetes seraphini</name>
    <name type="common">Gaboon caecilian</name>
    <name type="synonym">Caecilia seraphini</name>
    <dbReference type="NCBI Taxonomy" id="260995"/>
    <lineage>
        <taxon>Eukaryota</taxon>
        <taxon>Metazoa</taxon>
        <taxon>Chordata</taxon>
        <taxon>Craniata</taxon>
        <taxon>Vertebrata</taxon>
        <taxon>Euteleostomi</taxon>
        <taxon>Amphibia</taxon>
        <taxon>Gymnophiona</taxon>
        <taxon>Geotrypetes</taxon>
    </lineage>
</organism>
<dbReference type="GO" id="GO:0008889">
    <property type="term" value="F:glycerophosphodiester phosphodiesterase activity"/>
    <property type="evidence" value="ECO:0007669"/>
    <property type="project" value="TreeGrafter"/>
</dbReference>
<dbReference type="AlphaFoldDB" id="A0A6P8QVZ4"/>
<dbReference type="OrthoDB" id="1058301at2759"/>
<evidence type="ECO:0000313" key="14">
    <source>
        <dbReference type="RefSeq" id="XP_033801556.1"/>
    </source>
</evidence>
<feature type="transmembrane region" description="Helical" evidence="8">
    <location>
        <begin position="121"/>
        <end position="139"/>
    </location>
</feature>
<keyword evidence="7" id="KW-0325">Glycoprotein</keyword>
<feature type="transmembrane region" description="Helical" evidence="8">
    <location>
        <begin position="159"/>
        <end position="179"/>
    </location>
</feature>
<dbReference type="Pfam" id="PF13653">
    <property type="entry name" value="GDPD_2"/>
    <property type="match status" value="1"/>
</dbReference>
<dbReference type="SUPFAM" id="SSF51695">
    <property type="entry name" value="PLC-like phosphodiesterases"/>
    <property type="match status" value="1"/>
</dbReference>
<dbReference type="Pfam" id="PF03009">
    <property type="entry name" value="GDPD"/>
    <property type="match status" value="1"/>
</dbReference>
<dbReference type="PANTHER" id="PTHR23344">
    <property type="entry name" value="GLYCEROPHOSPHORYL DIESTER PHOSPHODIESTERASE"/>
    <property type="match status" value="1"/>
</dbReference>
<keyword evidence="4" id="KW-0378">Hydrolase</keyword>
<dbReference type="RefSeq" id="XP_033801557.1">
    <property type="nucleotide sequence ID" value="XM_033945666.1"/>
</dbReference>
<dbReference type="KEGG" id="gsh:117360960"/>
<comment type="similarity">
    <text evidence="2">Belongs to the glycerophosphoryl diester phosphodiesterase family.</text>
</comment>
<feature type="domain" description="GP-PDE" evidence="9">
    <location>
        <begin position="223"/>
        <end position="477"/>
    </location>
</feature>
<dbReference type="RefSeq" id="XP_033801555.1">
    <property type="nucleotide sequence ID" value="XM_033945664.1"/>
</dbReference>
<evidence type="ECO:0000313" key="15">
    <source>
        <dbReference type="RefSeq" id="XP_033801557.1"/>
    </source>
</evidence>
<evidence type="ECO:0000256" key="3">
    <source>
        <dbReference type="ARBA" id="ARBA00022692"/>
    </source>
</evidence>
<dbReference type="InterPro" id="IPR030395">
    <property type="entry name" value="GP_PDE_dom"/>
</dbReference>
<dbReference type="PROSITE" id="PS51704">
    <property type="entry name" value="GP_PDE"/>
    <property type="match status" value="1"/>
</dbReference>
<evidence type="ECO:0000313" key="10">
    <source>
        <dbReference type="Proteomes" id="UP000515159"/>
    </source>
</evidence>
<evidence type="ECO:0000313" key="12">
    <source>
        <dbReference type="RefSeq" id="XP_033801554.1"/>
    </source>
</evidence>
<evidence type="ECO:0000259" key="9">
    <source>
        <dbReference type="PROSITE" id="PS51704"/>
    </source>
</evidence>
<evidence type="ECO:0000256" key="1">
    <source>
        <dbReference type="ARBA" id="ARBA00004141"/>
    </source>
</evidence>
<feature type="transmembrane region" description="Helical" evidence="8">
    <location>
        <begin position="81"/>
        <end position="109"/>
    </location>
</feature>
<dbReference type="GeneID" id="117360960"/>
<protein>
    <submittedName>
        <fullName evidence="11 12">Glycerophosphoinositol inositolphosphodiesterase GDPD2 isoform X1</fullName>
    </submittedName>
</protein>
<feature type="transmembrane region" description="Helical" evidence="8">
    <location>
        <begin position="37"/>
        <end position="61"/>
    </location>
</feature>
<keyword evidence="3 8" id="KW-0812">Transmembrane</keyword>
<evidence type="ECO:0000256" key="5">
    <source>
        <dbReference type="ARBA" id="ARBA00022989"/>
    </source>
</evidence>
<dbReference type="RefSeq" id="XP_033801552.1">
    <property type="nucleotide sequence ID" value="XM_033945661.1"/>
</dbReference>
<reference evidence="11 12" key="1">
    <citation type="submission" date="2025-04" db="UniProtKB">
        <authorList>
            <consortium name="RefSeq"/>
        </authorList>
    </citation>
    <scope>IDENTIFICATION</scope>
</reference>
<evidence type="ECO:0000256" key="7">
    <source>
        <dbReference type="ARBA" id="ARBA00023180"/>
    </source>
</evidence>
<evidence type="ECO:0000313" key="11">
    <source>
        <dbReference type="RefSeq" id="XP_033801552.1"/>
    </source>
</evidence>
<sequence length="572" mass="65323">MAEDFDCGHFCGPCFVGFHSCQWIDSKKARVSKGCDGFWFTLTVFTFLFTLAWLYILLITLNDFHNFNEQIFRNHGVWMDWSLIFLILASTLVTYSSLLLLLSLGLILCRKSLNLHWFHKILLVVTAVIVAACVVSLDFKWKEEWAAVYVSLQATAPFLHIAAVAGVTLLAWVIASFFFHTEEKALRVFVLLLYLCVVITLYLLPLLICSPCIMESSHLPPKPHLIGHRGAPMVAPENTMMSFEKMVACDAYAFESDVRVSSDGFPFLMHDETLYRTTNVATVFPDREQEDSSSFTWAELQQLDAGTWFLQKQPFPAARTLSGKDKEEVGKQKIPALSELLEAAGTRNMSVIFDLRAPPKSHNYSETFVNVTLETILKSNISQELILWLPDEFREDVVRQAPGFQQIYGCKRQNDTEPLKRVNLSYKNMSIEEIRVYQKDVKVNLYVVDKPWLFSMLWCAGVDSVTTNACHILQQLKKPSWLIPPDTYQMIWIVIDCISFTVILWAFILQRLRDSCFADADTQHSGVTFLQASWRFQLTSQQQRICSLGLQRSTTLLLSPFANGTTWCLLND</sequence>
<evidence type="ECO:0000256" key="8">
    <source>
        <dbReference type="SAM" id="Phobius"/>
    </source>
</evidence>
<comment type="subcellular location">
    <subcellularLocation>
        <location evidence="1">Membrane</location>
        <topology evidence="1">Multi-pass membrane protein</topology>
    </subcellularLocation>
</comment>
<accession>A0A6P8QVZ4</accession>
<dbReference type="GO" id="GO:0006629">
    <property type="term" value="P:lipid metabolic process"/>
    <property type="evidence" value="ECO:0007669"/>
    <property type="project" value="InterPro"/>
</dbReference>
<feature type="transmembrane region" description="Helical" evidence="8">
    <location>
        <begin position="490"/>
        <end position="509"/>
    </location>
</feature>
<keyword evidence="10" id="KW-1185">Reference proteome</keyword>
<dbReference type="RefSeq" id="XP_033801556.1">
    <property type="nucleotide sequence ID" value="XM_033945665.1"/>
</dbReference>